<sequence length="29" mass="3310">MDEEKLGTIFLVINIIAFSYFYIGLAEKA</sequence>
<accession>A0A1Z4LIP2</accession>
<reference evidence="2 3" key="1">
    <citation type="submission" date="2017-06" db="EMBL/GenBank/DDBJ databases">
        <title>Genome sequencing of cyanobaciteial culture collection at National Institute for Environmental Studies (NIES).</title>
        <authorList>
            <person name="Hirose Y."/>
            <person name="Shimura Y."/>
            <person name="Fujisawa T."/>
            <person name="Nakamura Y."/>
            <person name="Kawachi M."/>
        </authorList>
    </citation>
    <scope>NUCLEOTIDE SEQUENCE [LARGE SCALE GENOMIC DNA]</scope>
    <source>
        <strain evidence="2 3">NIES-267</strain>
    </source>
</reference>
<evidence type="ECO:0000313" key="2">
    <source>
        <dbReference type="EMBL" id="BAY81054.1"/>
    </source>
</evidence>
<organism evidence="2 3">
    <name type="scientific">Calothrix parasitica NIES-267</name>
    <dbReference type="NCBI Taxonomy" id="1973488"/>
    <lineage>
        <taxon>Bacteria</taxon>
        <taxon>Bacillati</taxon>
        <taxon>Cyanobacteriota</taxon>
        <taxon>Cyanophyceae</taxon>
        <taxon>Nostocales</taxon>
        <taxon>Calotrichaceae</taxon>
        <taxon>Calothrix</taxon>
    </lineage>
</organism>
<evidence type="ECO:0000256" key="1">
    <source>
        <dbReference type="SAM" id="Phobius"/>
    </source>
</evidence>
<name>A0A1Z4LIP2_9CYAN</name>
<keyword evidence="3" id="KW-1185">Reference proteome</keyword>
<protein>
    <submittedName>
        <fullName evidence="2">Uncharacterized protein</fullName>
    </submittedName>
</protein>
<keyword evidence="1" id="KW-0812">Transmembrane</keyword>
<evidence type="ECO:0000313" key="3">
    <source>
        <dbReference type="Proteomes" id="UP000218418"/>
    </source>
</evidence>
<dbReference type="EMBL" id="AP018227">
    <property type="protein sequence ID" value="BAY81054.1"/>
    <property type="molecule type" value="Genomic_DNA"/>
</dbReference>
<dbReference type="Proteomes" id="UP000218418">
    <property type="component" value="Chromosome"/>
</dbReference>
<feature type="transmembrane region" description="Helical" evidence="1">
    <location>
        <begin position="6"/>
        <end position="25"/>
    </location>
</feature>
<dbReference type="AlphaFoldDB" id="A0A1Z4LIP2"/>
<gene>
    <name evidence="2" type="ORF">NIES267_05190</name>
</gene>
<proteinExistence type="predicted"/>
<keyword evidence="1" id="KW-0472">Membrane</keyword>
<keyword evidence="1" id="KW-1133">Transmembrane helix</keyword>